<accession>A0AAD5D9G4</accession>
<reference evidence="2" key="1">
    <citation type="submission" date="2022-06" db="EMBL/GenBank/DDBJ databases">
        <title>Uncovering the hologenomic basis of an extraordinary plant invasion.</title>
        <authorList>
            <person name="Bieker V.C."/>
            <person name="Martin M.D."/>
            <person name="Gilbert T."/>
            <person name="Hodgins K."/>
            <person name="Battlay P."/>
            <person name="Petersen B."/>
            <person name="Wilson J."/>
        </authorList>
    </citation>
    <scope>NUCLEOTIDE SEQUENCE</scope>
    <source>
        <strain evidence="2">AA19_3_7</strain>
        <tissue evidence="2">Leaf</tissue>
    </source>
</reference>
<dbReference type="Proteomes" id="UP001206925">
    <property type="component" value="Unassembled WGS sequence"/>
</dbReference>
<dbReference type="EMBL" id="JAMZMK010000423">
    <property type="protein sequence ID" value="KAI7756363.1"/>
    <property type="molecule type" value="Genomic_DNA"/>
</dbReference>
<keyword evidence="3" id="KW-1185">Reference proteome</keyword>
<feature type="compositionally biased region" description="Polar residues" evidence="1">
    <location>
        <begin position="1"/>
        <end position="11"/>
    </location>
</feature>
<evidence type="ECO:0000256" key="1">
    <source>
        <dbReference type="SAM" id="MobiDB-lite"/>
    </source>
</evidence>
<evidence type="ECO:0000313" key="3">
    <source>
        <dbReference type="Proteomes" id="UP001206925"/>
    </source>
</evidence>
<name>A0AAD5D9G4_AMBAR</name>
<proteinExistence type="predicted"/>
<sequence>MVRRYSSSFSKETSKVRHVTNSRSNGGRCRLLGSGP</sequence>
<comment type="caution">
    <text evidence="2">The sequence shown here is derived from an EMBL/GenBank/DDBJ whole genome shotgun (WGS) entry which is preliminary data.</text>
</comment>
<feature type="region of interest" description="Disordered" evidence="1">
    <location>
        <begin position="1"/>
        <end position="36"/>
    </location>
</feature>
<evidence type="ECO:0000313" key="2">
    <source>
        <dbReference type="EMBL" id="KAI7756363.1"/>
    </source>
</evidence>
<protein>
    <submittedName>
        <fullName evidence="2">Uncharacterized protein</fullName>
    </submittedName>
</protein>
<gene>
    <name evidence="2" type="ORF">M8C21_011105</name>
</gene>
<dbReference type="AlphaFoldDB" id="A0AAD5D9G4"/>
<organism evidence="2 3">
    <name type="scientific">Ambrosia artemisiifolia</name>
    <name type="common">Common ragweed</name>
    <dbReference type="NCBI Taxonomy" id="4212"/>
    <lineage>
        <taxon>Eukaryota</taxon>
        <taxon>Viridiplantae</taxon>
        <taxon>Streptophyta</taxon>
        <taxon>Embryophyta</taxon>
        <taxon>Tracheophyta</taxon>
        <taxon>Spermatophyta</taxon>
        <taxon>Magnoliopsida</taxon>
        <taxon>eudicotyledons</taxon>
        <taxon>Gunneridae</taxon>
        <taxon>Pentapetalae</taxon>
        <taxon>asterids</taxon>
        <taxon>campanulids</taxon>
        <taxon>Asterales</taxon>
        <taxon>Asteraceae</taxon>
        <taxon>Asteroideae</taxon>
        <taxon>Heliantheae alliance</taxon>
        <taxon>Heliantheae</taxon>
        <taxon>Ambrosia</taxon>
    </lineage>
</organism>